<evidence type="ECO:0000256" key="1">
    <source>
        <dbReference type="SAM" id="MobiDB-lite"/>
    </source>
</evidence>
<feature type="compositionally biased region" description="Basic and acidic residues" evidence="1">
    <location>
        <begin position="98"/>
        <end position="132"/>
    </location>
</feature>
<dbReference type="GeneID" id="94827662"/>
<dbReference type="VEuPathDB" id="TrichDB:TRFO_06215"/>
<comment type="caution">
    <text evidence="2">The sequence shown here is derived from an EMBL/GenBank/DDBJ whole genome shotgun (WGS) entry which is preliminary data.</text>
</comment>
<dbReference type="InterPro" id="IPR040091">
    <property type="entry name" value="LRRC56"/>
</dbReference>
<evidence type="ECO:0008006" key="4">
    <source>
        <dbReference type="Google" id="ProtNLM"/>
    </source>
</evidence>
<dbReference type="Gene3D" id="3.80.10.10">
    <property type="entry name" value="Ribonuclease Inhibitor"/>
    <property type="match status" value="1"/>
</dbReference>
<dbReference type="PANTHER" id="PTHR22708">
    <property type="entry name" value="LEUCINE-RICH REPEAT-CONTAINING PROTEIN 56"/>
    <property type="match status" value="1"/>
</dbReference>
<dbReference type="EMBL" id="MLAK01000782">
    <property type="protein sequence ID" value="OHT04769.1"/>
    <property type="molecule type" value="Genomic_DNA"/>
</dbReference>
<dbReference type="SUPFAM" id="SSF52058">
    <property type="entry name" value="L domain-like"/>
    <property type="match status" value="1"/>
</dbReference>
<sequence>MDSLIVIDLEENKISDLTNIEFLSTCSNLKSLTLSGNPCVDDPEEYRTKVKGLLPNLLYLDEKRLKPKTPKSGVVGPSPRTTRIRNEISYKAPRRGRKDISDSNAGEEKQASEHASEPVDEKDKESIKEPVKQIRPPEQAKQKRVKIRTPEPANVVQSHNSTKSNSSVPIRPPNEIKIKEPEYDGDDEVIITEMLDDIIEDRPPTSRGNYESKFFKDSFELPAKNKSSKGFKNKPHVITPRVPRGNKPVRPVSAANKM</sequence>
<keyword evidence="3" id="KW-1185">Reference proteome</keyword>
<dbReference type="OrthoDB" id="676979at2759"/>
<accession>A0A1J4K023</accession>
<gene>
    <name evidence="2" type="ORF">TRFO_06215</name>
</gene>
<protein>
    <recommendedName>
        <fullName evidence="4">Leucine Rich Repeat family protein</fullName>
    </recommendedName>
</protein>
<proteinExistence type="predicted"/>
<dbReference type="RefSeq" id="XP_068357905.1">
    <property type="nucleotide sequence ID" value="XM_068492958.1"/>
</dbReference>
<dbReference type="PROSITE" id="PS51450">
    <property type="entry name" value="LRR"/>
    <property type="match status" value="1"/>
</dbReference>
<organism evidence="2 3">
    <name type="scientific">Tritrichomonas foetus</name>
    <dbReference type="NCBI Taxonomy" id="1144522"/>
    <lineage>
        <taxon>Eukaryota</taxon>
        <taxon>Metamonada</taxon>
        <taxon>Parabasalia</taxon>
        <taxon>Tritrichomonadida</taxon>
        <taxon>Tritrichomonadidae</taxon>
        <taxon>Tritrichomonas</taxon>
    </lineage>
</organism>
<dbReference type="InterPro" id="IPR032675">
    <property type="entry name" value="LRR_dom_sf"/>
</dbReference>
<feature type="region of interest" description="Disordered" evidence="1">
    <location>
        <begin position="223"/>
        <end position="258"/>
    </location>
</feature>
<dbReference type="AlphaFoldDB" id="A0A1J4K023"/>
<dbReference type="PANTHER" id="PTHR22708:SF0">
    <property type="entry name" value="LEUCINE-RICH REPEAT-CONTAINING PROTEIN 56"/>
    <property type="match status" value="1"/>
</dbReference>
<dbReference type="Proteomes" id="UP000179807">
    <property type="component" value="Unassembled WGS sequence"/>
</dbReference>
<dbReference type="InterPro" id="IPR001611">
    <property type="entry name" value="Leu-rich_rpt"/>
</dbReference>
<evidence type="ECO:0000313" key="3">
    <source>
        <dbReference type="Proteomes" id="UP000179807"/>
    </source>
</evidence>
<feature type="compositionally biased region" description="Polar residues" evidence="1">
    <location>
        <begin position="155"/>
        <end position="168"/>
    </location>
</feature>
<evidence type="ECO:0000313" key="2">
    <source>
        <dbReference type="EMBL" id="OHT04769.1"/>
    </source>
</evidence>
<reference evidence="2" key="1">
    <citation type="submission" date="2016-10" db="EMBL/GenBank/DDBJ databases">
        <authorList>
            <person name="Benchimol M."/>
            <person name="Almeida L.G."/>
            <person name="Vasconcelos A.T."/>
            <person name="Perreira-Neves A."/>
            <person name="Rosa I.A."/>
            <person name="Tasca T."/>
            <person name="Bogo M.R."/>
            <person name="de Souza W."/>
        </authorList>
    </citation>
    <scope>NUCLEOTIDE SEQUENCE [LARGE SCALE GENOMIC DNA]</scope>
    <source>
        <strain evidence="2">K</strain>
    </source>
</reference>
<feature type="region of interest" description="Disordered" evidence="1">
    <location>
        <begin position="64"/>
        <end position="185"/>
    </location>
</feature>
<feature type="compositionally biased region" description="Basic residues" evidence="1">
    <location>
        <begin position="226"/>
        <end position="235"/>
    </location>
</feature>
<name>A0A1J4K023_9EUKA</name>